<keyword evidence="6" id="KW-1185">Reference proteome</keyword>
<dbReference type="PANTHER" id="PTHR46847">
    <property type="entry name" value="D-ALLOSE-BINDING PERIPLASMIC PROTEIN-RELATED"/>
    <property type="match status" value="1"/>
</dbReference>
<protein>
    <submittedName>
        <fullName evidence="5">Sugar ABC transporter substrate-binding protein</fullName>
    </submittedName>
</protein>
<evidence type="ECO:0000313" key="6">
    <source>
        <dbReference type="Proteomes" id="UP001597145"/>
    </source>
</evidence>
<dbReference type="SUPFAM" id="SSF53822">
    <property type="entry name" value="Periplasmic binding protein-like I"/>
    <property type="match status" value="1"/>
</dbReference>
<sequence length="374" mass="40095">MLTALAAGCGVDANKAAGGTTTGAAGACDLQHVTKQIDDHKGIADWIYPGNPFDAKKAAGKTIFSIQENSTNPFTNTIVAGMQDVADKIGMNLVDYPNQGQRTQWIQGIQQAISQKVDVIVLSGGTIGPIYFREQAAAANRAGIPIVTVVDRDLTQDAEPNTAARVGQPYAEAARLDADWIIKQTKCSANVLVITTNELIAGDINSKAAQDEFDKYCGQGCKTRFVNVPLTQWSTKIGTTTQTEVASNPDLNYVFPLYDAMSQFVVPAIQLGGGIQRVKVATFNGTPAILRMIQTGDTVEMIVGENEIHLGYAAMDQAMRLMTGVDPIRDGDYGIPLRVFDDSNVDETGVPPEYGVGYGDQWRDGFLKAWGLPG</sequence>
<evidence type="ECO:0000256" key="1">
    <source>
        <dbReference type="ARBA" id="ARBA00004196"/>
    </source>
</evidence>
<gene>
    <name evidence="5" type="ORF">ACFSCY_35445</name>
</gene>
<evidence type="ECO:0000256" key="3">
    <source>
        <dbReference type="ARBA" id="ARBA00022729"/>
    </source>
</evidence>
<comment type="subcellular location">
    <subcellularLocation>
        <location evidence="1">Cell envelope</location>
    </subcellularLocation>
</comment>
<dbReference type="InterPro" id="IPR025997">
    <property type="entry name" value="SBP_2_dom"/>
</dbReference>
<dbReference type="Gene3D" id="3.40.50.2300">
    <property type="match status" value="2"/>
</dbReference>
<dbReference type="Pfam" id="PF13407">
    <property type="entry name" value="Peripla_BP_4"/>
    <property type="match status" value="1"/>
</dbReference>
<evidence type="ECO:0000313" key="5">
    <source>
        <dbReference type="EMBL" id="MFD1534727.1"/>
    </source>
</evidence>
<dbReference type="EMBL" id="JBHUCP010000042">
    <property type="protein sequence ID" value="MFD1534727.1"/>
    <property type="molecule type" value="Genomic_DNA"/>
</dbReference>
<comment type="caution">
    <text evidence="5">The sequence shown here is derived from an EMBL/GenBank/DDBJ whole genome shotgun (WGS) entry which is preliminary data.</text>
</comment>
<evidence type="ECO:0000256" key="2">
    <source>
        <dbReference type="ARBA" id="ARBA00007639"/>
    </source>
</evidence>
<name>A0ABW4G057_9PSEU</name>
<accession>A0ABW4G057</accession>
<keyword evidence="3" id="KW-0732">Signal</keyword>
<feature type="domain" description="Periplasmic binding protein" evidence="4">
    <location>
        <begin position="68"/>
        <end position="324"/>
    </location>
</feature>
<organism evidence="5 6">
    <name type="scientific">Pseudonocardia aurantiaca</name>
    <dbReference type="NCBI Taxonomy" id="75290"/>
    <lineage>
        <taxon>Bacteria</taxon>
        <taxon>Bacillati</taxon>
        <taxon>Actinomycetota</taxon>
        <taxon>Actinomycetes</taxon>
        <taxon>Pseudonocardiales</taxon>
        <taxon>Pseudonocardiaceae</taxon>
        <taxon>Pseudonocardia</taxon>
    </lineage>
</organism>
<dbReference type="InterPro" id="IPR028082">
    <property type="entry name" value="Peripla_BP_I"/>
</dbReference>
<dbReference type="PANTHER" id="PTHR46847:SF1">
    <property type="entry name" value="D-ALLOSE-BINDING PERIPLASMIC PROTEIN-RELATED"/>
    <property type="match status" value="1"/>
</dbReference>
<reference evidence="6" key="1">
    <citation type="journal article" date="2019" name="Int. J. Syst. Evol. Microbiol.">
        <title>The Global Catalogue of Microorganisms (GCM) 10K type strain sequencing project: providing services to taxonomists for standard genome sequencing and annotation.</title>
        <authorList>
            <consortium name="The Broad Institute Genomics Platform"/>
            <consortium name="The Broad Institute Genome Sequencing Center for Infectious Disease"/>
            <person name="Wu L."/>
            <person name="Ma J."/>
        </authorList>
    </citation>
    <scope>NUCLEOTIDE SEQUENCE [LARGE SCALE GENOMIC DNA]</scope>
    <source>
        <strain evidence="6">JCM 12165</strain>
    </source>
</reference>
<dbReference type="Proteomes" id="UP001597145">
    <property type="component" value="Unassembled WGS sequence"/>
</dbReference>
<evidence type="ECO:0000259" key="4">
    <source>
        <dbReference type="Pfam" id="PF13407"/>
    </source>
</evidence>
<dbReference type="CDD" id="cd01536">
    <property type="entry name" value="PBP1_ABC_sugar_binding-like"/>
    <property type="match status" value="1"/>
</dbReference>
<proteinExistence type="inferred from homology"/>
<comment type="similarity">
    <text evidence="2">Belongs to the bacterial solute-binding protein 2 family.</text>
</comment>